<sequence length="71" mass="8283">MPYGYRTGERLNKVGHSKITPQKQKKKVDPEKVEKRVYEMIIEIYTPQQIATDLKVNPTIIKDHFKAEGLI</sequence>
<evidence type="ECO:0000256" key="1">
    <source>
        <dbReference type="SAM" id="MobiDB-lite"/>
    </source>
</evidence>
<dbReference type="EMBL" id="AHFK01000030">
    <property type="protein sequence ID" value="EOQ17200.1"/>
    <property type="molecule type" value="Genomic_DNA"/>
</dbReference>
<dbReference type="AlphaFoldDB" id="A0A9W5R9P0"/>
<organism evidence="2 3">
    <name type="scientific">Bacillus cereus VD184</name>
    <dbReference type="NCBI Taxonomy" id="1053242"/>
    <lineage>
        <taxon>Bacteria</taxon>
        <taxon>Bacillati</taxon>
        <taxon>Bacillota</taxon>
        <taxon>Bacilli</taxon>
        <taxon>Bacillales</taxon>
        <taxon>Bacillaceae</taxon>
        <taxon>Bacillus</taxon>
        <taxon>Bacillus cereus group</taxon>
    </lineage>
</organism>
<protein>
    <submittedName>
        <fullName evidence="2">Uncharacterized protein</fullName>
    </submittedName>
</protein>
<dbReference type="RefSeq" id="WP_016122129.1">
    <property type="nucleotide sequence ID" value="NZ_KB976825.1"/>
</dbReference>
<evidence type="ECO:0000313" key="2">
    <source>
        <dbReference type="EMBL" id="EOQ17200.1"/>
    </source>
</evidence>
<accession>A0A9W5R9P0</accession>
<gene>
    <name evidence="2" type="ORF">IKC_01938</name>
</gene>
<comment type="caution">
    <text evidence="2">The sequence shown here is derived from an EMBL/GenBank/DDBJ whole genome shotgun (WGS) entry which is preliminary data.</text>
</comment>
<feature type="region of interest" description="Disordered" evidence="1">
    <location>
        <begin position="1"/>
        <end position="30"/>
    </location>
</feature>
<name>A0A9W5R9P0_BACCE</name>
<proteinExistence type="predicted"/>
<dbReference type="Proteomes" id="UP000014028">
    <property type="component" value="Unassembled WGS sequence"/>
</dbReference>
<evidence type="ECO:0000313" key="3">
    <source>
        <dbReference type="Proteomes" id="UP000014028"/>
    </source>
</evidence>
<reference evidence="2 3" key="1">
    <citation type="submission" date="2012-12" db="EMBL/GenBank/DDBJ databases">
        <title>The Genome Sequence of Bacillus cereus VD184.</title>
        <authorList>
            <consortium name="The Broad Institute Genome Sequencing Platform"/>
            <consortium name="The Broad Institute Genome Sequencing Center for Infectious Disease"/>
            <person name="Feldgarden M."/>
            <person name="Van der Auwera G.A."/>
            <person name="Mahillon J."/>
            <person name="Duprez V."/>
            <person name="Timmery S."/>
            <person name="Mattelet C."/>
            <person name="Dierick K."/>
            <person name="Sun M."/>
            <person name="Yu Z."/>
            <person name="Zhu L."/>
            <person name="Hu X."/>
            <person name="Shank E.B."/>
            <person name="Swiecicka I."/>
            <person name="Hansen B.M."/>
            <person name="Andrup L."/>
            <person name="Walker B."/>
            <person name="Young S.K."/>
            <person name="Zeng Q."/>
            <person name="Gargeya S."/>
            <person name="Fitzgerald M."/>
            <person name="Haas B."/>
            <person name="Abouelleil A."/>
            <person name="Alvarado L."/>
            <person name="Arachchi H.M."/>
            <person name="Berlin A.M."/>
            <person name="Chapman S.B."/>
            <person name="Dewar J."/>
            <person name="Goldberg J."/>
            <person name="Griggs A."/>
            <person name="Gujja S."/>
            <person name="Hansen M."/>
            <person name="Howarth C."/>
            <person name="Imamovic A."/>
            <person name="Larimer J."/>
            <person name="McCowan C."/>
            <person name="Murphy C."/>
            <person name="Neiman D."/>
            <person name="Pearson M."/>
            <person name="Priest M."/>
            <person name="Roberts A."/>
            <person name="Saif S."/>
            <person name="Shea T."/>
            <person name="Sisk P."/>
            <person name="Sykes S."/>
            <person name="Wortman J."/>
            <person name="Nusbaum C."/>
            <person name="Birren B."/>
        </authorList>
    </citation>
    <scope>NUCLEOTIDE SEQUENCE [LARGE SCALE GENOMIC DNA]</scope>
    <source>
        <strain evidence="2 3">VD184</strain>
    </source>
</reference>